<dbReference type="InterPro" id="IPR000514">
    <property type="entry name" value="Glyco_hydro_39"/>
</dbReference>
<dbReference type="AlphaFoldDB" id="A0A7D4Q392"/>
<dbReference type="GO" id="GO:0043565">
    <property type="term" value="F:sequence-specific DNA binding"/>
    <property type="evidence" value="ECO:0007669"/>
    <property type="project" value="InterPro"/>
</dbReference>
<dbReference type="InterPro" id="IPR037923">
    <property type="entry name" value="HTH-like"/>
</dbReference>
<evidence type="ECO:0000256" key="5">
    <source>
        <dbReference type="ARBA" id="ARBA00023163"/>
    </source>
</evidence>
<dbReference type="SUPFAM" id="SSF46689">
    <property type="entry name" value="Homeodomain-like"/>
    <property type="match status" value="2"/>
</dbReference>
<proteinExistence type="inferred from homology"/>
<dbReference type="Gene3D" id="2.60.40.1500">
    <property type="entry name" value="Glycosyl hydrolase domain, family 39"/>
    <property type="match status" value="1"/>
</dbReference>
<feature type="active site" description="Proton donor" evidence="7">
    <location>
        <position position="478"/>
    </location>
</feature>
<dbReference type="SUPFAM" id="SSF51445">
    <property type="entry name" value="(Trans)glycosidases"/>
    <property type="match status" value="1"/>
</dbReference>
<dbReference type="PRINTS" id="PR00745">
    <property type="entry name" value="GLHYDRLASE39"/>
</dbReference>
<evidence type="ECO:0000313" key="10">
    <source>
        <dbReference type="Proteomes" id="UP000502498"/>
    </source>
</evidence>
<dbReference type="PANTHER" id="PTHR43280:SF2">
    <property type="entry name" value="HTH-TYPE TRANSCRIPTIONAL REGULATOR EXSA"/>
    <property type="match status" value="1"/>
</dbReference>
<dbReference type="PROSITE" id="PS00041">
    <property type="entry name" value="HTH_ARAC_FAMILY_1"/>
    <property type="match status" value="1"/>
</dbReference>
<dbReference type="InterPro" id="IPR018060">
    <property type="entry name" value="HTH_AraC"/>
</dbReference>
<dbReference type="GO" id="GO:0004553">
    <property type="term" value="F:hydrolase activity, hydrolyzing O-glycosyl compounds"/>
    <property type="evidence" value="ECO:0007669"/>
    <property type="project" value="InterPro"/>
</dbReference>
<dbReference type="SUPFAM" id="SSF51011">
    <property type="entry name" value="Glycosyl hydrolase domain"/>
    <property type="match status" value="1"/>
</dbReference>
<gene>
    <name evidence="9" type="ORF">HQM25_16450</name>
</gene>
<organism evidence="9 10">
    <name type="scientific">Microbacterium hominis</name>
    <dbReference type="NCBI Taxonomy" id="162426"/>
    <lineage>
        <taxon>Bacteria</taxon>
        <taxon>Bacillati</taxon>
        <taxon>Actinomycetota</taxon>
        <taxon>Actinomycetes</taxon>
        <taxon>Micrococcales</taxon>
        <taxon>Microbacteriaceae</taxon>
        <taxon>Microbacterium</taxon>
    </lineage>
</organism>
<dbReference type="Gene3D" id="1.10.10.60">
    <property type="entry name" value="Homeodomain-like"/>
    <property type="match status" value="2"/>
</dbReference>
<dbReference type="InterPro" id="IPR003313">
    <property type="entry name" value="AraC-bd"/>
</dbReference>
<evidence type="ECO:0000256" key="3">
    <source>
        <dbReference type="ARBA" id="ARBA00023015"/>
    </source>
</evidence>
<evidence type="ECO:0000313" key="9">
    <source>
        <dbReference type="EMBL" id="QKJ20792.1"/>
    </source>
</evidence>
<name>A0A7D4Q392_9MICO</name>
<dbReference type="Gene3D" id="3.20.20.80">
    <property type="entry name" value="Glycosidases"/>
    <property type="match status" value="1"/>
</dbReference>
<dbReference type="InterPro" id="IPR009057">
    <property type="entry name" value="Homeodomain-like_sf"/>
</dbReference>
<sequence length="836" mass="95293">MFRESELVALARAVPARVVFIDADEQVPPTRRDEAQLFFVVHGRPTFVIDEDETNLDVEDVVLANAHSLVALESDGPFQVIALRFDIRRLAGSLDDVEFRVNSATAGNSKAFRPLVHILARIIKVNSTEDEQSRFKTTALLYMLLDELTRAYVASPAGPAPASDKHRSRMRGLLRYIDEHYAEALTLNHVADHEHLSAPYLSAFFKEHVGMTFSAYYNALRLDRAVDDLMTSDESVEVIARRNGFRDPRAFVKVFKQRFGLLPSQYRRDGRDERGDRVDRMTTAAAAPDTPLRVLAKYLPDESATDVSRGLEIEPTTKIVAVEPIDASSRGRRLHHRYRKVTTVGRAKELMYEEVREMLSQWQRDVGFEYIKFHGIFSDDMHVYRVGADGEPVYSFTFVDKVIDYLLSIGLRPFVELSFMPQELASLPERTVYSAPFNVSPPARLDQWTALVEAFMAHVIERYTYDEVRSWLFSVWNEPDTGPTLFGFDDDAEFHAFYRATFGAVKGFGSELTFGSPAMLVSYAQGKDWLMSFLDYADEHACRPDFLTIHFYDNDFAWDTLPEHTPGNPSSSRLNKDQDTFHKTVRQLKLLLRDRGLRVPVYLTEWNLTVSHRDLLNDTTFKSCYLAKNLLENYDELDAFGYWTLTDLIEELQPSPDMFHGGLGLLTSNGVKKPHYHFFTALGRVGDRLLASGEGYFVTATEHGVQAILYNYEHFGHLFASGERYDMTYLERYAPFSEVGRMDFSAELTGLAPGRYRRREEVINTEHGSAFDTWIRMGAPAIDARTVDYIRQVSVPQMVVDDVEVDGELTLSAVLEPLEVRVIELVPLARRGRQDD</sequence>
<dbReference type="GO" id="GO:0003700">
    <property type="term" value="F:DNA-binding transcription factor activity"/>
    <property type="evidence" value="ECO:0007669"/>
    <property type="project" value="InterPro"/>
</dbReference>
<reference evidence="9 10" key="1">
    <citation type="submission" date="2020-05" db="EMBL/GenBank/DDBJ databases">
        <title>Strain PA2F3 complete genome.</title>
        <authorList>
            <person name="Kim Y.-S."/>
            <person name="Kim S.-J."/>
            <person name="Jung H.-k."/>
            <person name="Kim S.-E."/>
            <person name="Kim K.-H."/>
        </authorList>
    </citation>
    <scope>NUCLEOTIDE SEQUENCE [LARGE SCALE GENOMIC DNA]</scope>
    <source>
        <strain evidence="9 10">PA2F3</strain>
    </source>
</reference>
<dbReference type="Pfam" id="PF01229">
    <property type="entry name" value="Glyco_hydro_39"/>
    <property type="match status" value="1"/>
</dbReference>
<evidence type="ECO:0000256" key="2">
    <source>
        <dbReference type="ARBA" id="ARBA00022801"/>
    </source>
</evidence>
<accession>A0A7D4Q392</accession>
<keyword evidence="2" id="KW-0378">Hydrolase</keyword>
<dbReference type="Pfam" id="PF12833">
    <property type="entry name" value="HTH_18"/>
    <property type="match status" value="1"/>
</dbReference>
<evidence type="ECO:0000256" key="1">
    <source>
        <dbReference type="ARBA" id="ARBA00008875"/>
    </source>
</evidence>
<dbReference type="InterPro" id="IPR018062">
    <property type="entry name" value="HTH_AraC-typ_CS"/>
</dbReference>
<evidence type="ECO:0000256" key="7">
    <source>
        <dbReference type="PIRSR" id="PIRSR600514-1"/>
    </source>
</evidence>
<feature type="domain" description="HTH araC/xylS-type" evidence="8">
    <location>
        <begin position="171"/>
        <end position="269"/>
    </location>
</feature>
<dbReference type="RefSeq" id="WP_172991217.1">
    <property type="nucleotide sequence ID" value="NZ_CP054038.1"/>
</dbReference>
<evidence type="ECO:0000256" key="6">
    <source>
        <dbReference type="ARBA" id="ARBA00023295"/>
    </source>
</evidence>
<dbReference type="InterPro" id="IPR049166">
    <property type="entry name" value="GH39_cat"/>
</dbReference>
<evidence type="ECO:0000259" key="8">
    <source>
        <dbReference type="PROSITE" id="PS01124"/>
    </source>
</evidence>
<dbReference type="InterPro" id="IPR017853">
    <property type="entry name" value="GH"/>
</dbReference>
<protein>
    <submittedName>
        <fullName evidence="9">Helix-turn-helix domain-containing protein</fullName>
    </submittedName>
</protein>
<dbReference type="EMBL" id="CP054038">
    <property type="protein sequence ID" value="QKJ20792.1"/>
    <property type="molecule type" value="Genomic_DNA"/>
</dbReference>
<dbReference type="SUPFAM" id="SSF51215">
    <property type="entry name" value="Regulatory protein AraC"/>
    <property type="match status" value="1"/>
</dbReference>
<keyword evidence="6" id="KW-0326">Glycosidase</keyword>
<keyword evidence="4" id="KW-0238">DNA-binding</keyword>
<dbReference type="PROSITE" id="PS01124">
    <property type="entry name" value="HTH_ARAC_FAMILY_2"/>
    <property type="match status" value="1"/>
</dbReference>
<keyword evidence="3" id="KW-0805">Transcription regulation</keyword>
<evidence type="ECO:0000256" key="4">
    <source>
        <dbReference type="ARBA" id="ARBA00023125"/>
    </source>
</evidence>
<dbReference type="GO" id="GO:0005975">
    <property type="term" value="P:carbohydrate metabolic process"/>
    <property type="evidence" value="ECO:0007669"/>
    <property type="project" value="InterPro"/>
</dbReference>
<dbReference type="SMART" id="SM00342">
    <property type="entry name" value="HTH_ARAC"/>
    <property type="match status" value="1"/>
</dbReference>
<keyword evidence="5" id="KW-0804">Transcription</keyword>
<dbReference type="PANTHER" id="PTHR43280">
    <property type="entry name" value="ARAC-FAMILY TRANSCRIPTIONAL REGULATOR"/>
    <property type="match status" value="1"/>
</dbReference>
<dbReference type="Proteomes" id="UP000502498">
    <property type="component" value="Chromosome"/>
</dbReference>
<comment type="similarity">
    <text evidence="1">Belongs to the glycosyl hydrolase 39 family.</text>
</comment>
<dbReference type="Pfam" id="PF02311">
    <property type="entry name" value="AraC_binding"/>
    <property type="match status" value="1"/>
</dbReference>